<reference evidence="18 20" key="2">
    <citation type="journal article" date="2010" name="Virology">
        <title>Complete genomic sequence and an infectious BAC clone of feline herpesvirus-1 (FHV-1).</title>
        <authorList>
            <person name="Tai S.H."/>
            <person name="Niikura M."/>
            <person name="Cheng H.H."/>
            <person name="Kruger J.M."/>
            <person name="Wise A.G."/>
            <person name="Maes R.K."/>
        </authorList>
    </citation>
    <scope>NUCLEOTIDE SEQUENCE [LARGE SCALE GENOMIC DNA]</scope>
    <source>
        <strain evidence="18">C-27</strain>
    </source>
</reference>
<dbReference type="PROSITE" id="PS50835">
    <property type="entry name" value="IG_LIKE"/>
    <property type="match status" value="1"/>
</dbReference>
<evidence type="ECO:0000313" key="19">
    <source>
        <dbReference type="EMBL" id="AVR53459.1"/>
    </source>
</evidence>
<dbReference type="Proteomes" id="UP000149016">
    <property type="component" value="Segment"/>
</dbReference>
<dbReference type="GO" id="GO:0042784">
    <property type="term" value="P:symbiont-mediated suppression of host complement activation"/>
    <property type="evidence" value="ECO:0007669"/>
    <property type="project" value="UniProtKB-KW"/>
</dbReference>
<evidence type="ECO:0000256" key="7">
    <source>
        <dbReference type="ARBA" id="ARBA00022989"/>
    </source>
</evidence>
<organismHost>
    <name type="scientific">Felidae</name>
    <name type="common">cat family</name>
    <dbReference type="NCBI Taxonomy" id="9681"/>
</organismHost>
<dbReference type="Pfam" id="PF02124">
    <property type="entry name" value="Marek_A"/>
    <property type="match status" value="1"/>
</dbReference>
<keyword evidence="11" id="KW-0325">Glycoprotein</keyword>
<evidence type="ECO:0000256" key="13">
    <source>
        <dbReference type="ARBA" id="ARBA00023280"/>
    </source>
</evidence>
<dbReference type="Gene3D" id="2.60.40.10">
    <property type="entry name" value="Immunoglobulins"/>
    <property type="match status" value="1"/>
</dbReference>
<evidence type="ECO:0000256" key="5">
    <source>
        <dbReference type="ARBA" id="ARBA00022804"/>
    </source>
</evidence>
<feature type="transmembrane region" description="Helical" evidence="16">
    <location>
        <begin position="501"/>
        <end position="528"/>
    </location>
</feature>
<reference evidence="18" key="1">
    <citation type="submission" date="2009-12" db="EMBL/GenBank/DDBJ databases">
        <authorList>
            <person name="Tai S.-H."/>
            <person name="Niikura M."/>
            <person name="Cheng H.H."/>
            <person name="Kruger J.M."/>
            <person name="Wise A.G."/>
            <person name="Maes R.K."/>
        </authorList>
    </citation>
    <scope>NUCLEOTIDE SEQUENCE</scope>
    <source>
        <strain evidence="18">C-27</strain>
    </source>
</reference>
<evidence type="ECO:0000259" key="17">
    <source>
        <dbReference type="PROSITE" id="PS50835"/>
    </source>
</evidence>
<evidence type="ECO:0000256" key="11">
    <source>
        <dbReference type="ARBA" id="ARBA00023180"/>
    </source>
</evidence>
<evidence type="ECO:0000256" key="1">
    <source>
        <dbReference type="ARBA" id="ARBA00004381"/>
    </source>
</evidence>
<keyword evidence="13" id="KW-0899">Viral immunoevasion</keyword>
<evidence type="ECO:0000256" key="14">
    <source>
        <dbReference type="ARBA" id="ARBA00023296"/>
    </source>
</evidence>
<evidence type="ECO:0000256" key="16">
    <source>
        <dbReference type="SAM" id="Phobius"/>
    </source>
</evidence>
<evidence type="ECO:0000313" key="20">
    <source>
        <dbReference type="Proteomes" id="UP000149016"/>
    </source>
</evidence>
<evidence type="ECO:0000256" key="3">
    <source>
        <dbReference type="ARBA" id="ARBA00022581"/>
    </source>
</evidence>
<comment type="subcellular location">
    <subcellularLocation>
        <location evidence="1">Virion membrane</location>
        <topology evidence="1">Single-pass membrane protein</topology>
    </subcellularLocation>
</comment>
<evidence type="ECO:0000256" key="9">
    <source>
        <dbReference type="ARBA" id="ARBA00023157"/>
    </source>
</evidence>
<dbReference type="EMBL" id="FJ478159">
    <property type="protein sequence ID" value="ACT88314.1"/>
    <property type="molecule type" value="Genomic_DNA"/>
</dbReference>
<keyword evidence="18" id="KW-0261">Viral envelope protein</keyword>
<dbReference type="InterPro" id="IPR036179">
    <property type="entry name" value="Ig-like_dom_sf"/>
</dbReference>
<dbReference type="SUPFAM" id="SSF48726">
    <property type="entry name" value="Immunoglobulin"/>
    <property type="match status" value="1"/>
</dbReference>
<evidence type="ECO:0000256" key="8">
    <source>
        <dbReference type="ARBA" id="ARBA00023136"/>
    </source>
</evidence>
<evidence type="ECO:0000256" key="2">
    <source>
        <dbReference type="ARBA" id="ARBA00005284"/>
    </source>
</evidence>
<dbReference type="InterPro" id="IPR013783">
    <property type="entry name" value="Ig-like_fold"/>
</dbReference>
<keyword evidence="8 16" id="KW-0472">Membrane</keyword>
<dbReference type="GO" id="GO:0055036">
    <property type="term" value="C:virion membrane"/>
    <property type="evidence" value="ECO:0007669"/>
    <property type="project" value="UniProtKB-SubCell"/>
</dbReference>
<dbReference type="EMBL" id="MH027348">
    <property type="protein sequence ID" value="AVR53459.1"/>
    <property type="molecule type" value="mRNA"/>
</dbReference>
<evidence type="ECO:0000313" key="18">
    <source>
        <dbReference type="EMBL" id="ACT88314.1"/>
    </source>
</evidence>
<keyword evidence="3" id="KW-0945">Host-virus interaction</keyword>
<keyword evidence="10" id="KW-1233">Viral attachment to host adhesion receptor</keyword>
<feature type="compositionally biased region" description="Low complexity" evidence="15">
    <location>
        <begin position="53"/>
        <end position="99"/>
    </location>
</feature>
<evidence type="ECO:0000256" key="15">
    <source>
        <dbReference type="SAM" id="MobiDB-lite"/>
    </source>
</evidence>
<name>D1FXT8_FHV1</name>
<keyword evidence="14" id="KW-1160">Virus entry into host cell</keyword>
<accession>D1FXT8</accession>
<protein>
    <submittedName>
        <fullName evidence="18">Envelope glycoprotein C</fullName>
    </submittedName>
</protein>
<dbReference type="InterPro" id="IPR001038">
    <property type="entry name" value="GA_GC"/>
</dbReference>
<keyword evidence="20" id="KW-1185">Reference proteome</keyword>
<keyword evidence="4 16" id="KW-0812">Transmembrane</keyword>
<dbReference type="OrthoDB" id="8855at10239"/>
<keyword evidence="6" id="KW-0946">Virion</keyword>
<keyword evidence="12" id="KW-1087">Inhibition of host complement factors by virus</keyword>
<feature type="compositionally biased region" description="Polar residues" evidence="15">
    <location>
        <begin position="43"/>
        <end position="52"/>
    </location>
</feature>
<dbReference type="GO" id="GO:0098671">
    <property type="term" value="P:adhesion receptor-mediated virion attachment to host cell"/>
    <property type="evidence" value="ECO:0007669"/>
    <property type="project" value="UniProtKB-KW"/>
</dbReference>
<proteinExistence type="evidence at transcript level"/>
<comment type="similarity">
    <text evidence="2">Belongs to the herpesviridae glycoprotein C family.</text>
</comment>
<evidence type="ECO:0000256" key="4">
    <source>
        <dbReference type="ARBA" id="ARBA00022692"/>
    </source>
</evidence>
<evidence type="ECO:0000256" key="10">
    <source>
        <dbReference type="ARBA" id="ARBA00023165"/>
    </source>
</evidence>
<evidence type="ECO:0000256" key="12">
    <source>
        <dbReference type="ARBA" id="ARBA00023252"/>
    </source>
</evidence>
<organism evidence="18 20">
    <name type="scientific">Feline herpesvirus 1</name>
    <name type="common">FeHV-1</name>
    <name type="synonym">Feline viral rhinotracheitis virus</name>
    <dbReference type="NCBI Taxonomy" id="10334"/>
    <lineage>
        <taxon>Viruses</taxon>
        <taxon>Duplodnaviria</taxon>
        <taxon>Heunggongvirae</taxon>
        <taxon>Peploviricota</taxon>
        <taxon>Herviviricetes</taxon>
        <taxon>Herpesvirales</taxon>
        <taxon>Orthoherpesviridae</taxon>
        <taxon>Alphaherpesvirinae</taxon>
        <taxon>Varicellovirus</taxon>
        <taxon>Varicellovirus felidalpha1</taxon>
    </lineage>
</organism>
<dbReference type="GO" id="GO:0046718">
    <property type="term" value="P:symbiont entry into host cell"/>
    <property type="evidence" value="ECO:0007669"/>
    <property type="project" value="UniProtKB-KW"/>
</dbReference>
<reference evidence="19" key="3">
    <citation type="submission" date="2018-03" db="EMBL/GenBank/DDBJ databases">
        <title>Feline Herpesvirus 1 isolate HR-1.</title>
        <authorList>
            <person name="Tian J."/>
            <person name="Liu Y."/>
            <person name="Liu X."/>
            <person name="Sun X."/>
            <person name="Zhang J."/>
            <person name="Qu L."/>
        </authorList>
    </citation>
    <scope>NUCLEOTIDE SEQUENCE</scope>
    <source>
        <strain evidence="19">HR-1</strain>
    </source>
</reference>
<dbReference type="KEGG" id="vg:8658543"/>
<dbReference type="RefSeq" id="YP_003331535.1">
    <property type="nucleotide sequence ID" value="NC_013590.2"/>
</dbReference>
<feature type="domain" description="Ig-like" evidence="17">
    <location>
        <begin position="292"/>
        <end position="382"/>
    </location>
</feature>
<dbReference type="PRINTS" id="PR00668">
    <property type="entry name" value="GLYCPROTEINC"/>
</dbReference>
<keyword evidence="7 16" id="KW-1133">Transmembrane helix</keyword>
<keyword evidence="9" id="KW-1015">Disulfide bond</keyword>
<gene>
    <name evidence="18" type="primary">UL44</name>
</gene>
<dbReference type="GO" id="GO:0019031">
    <property type="term" value="C:viral envelope"/>
    <property type="evidence" value="ECO:0007669"/>
    <property type="project" value="UniProtKB-KW"/>
</dbReference>
<evidence type="ECO:0000256" key="6">
    <source>
        <dbReference type="ARBA" id="ARBA00022844"/>
    </source>
</evidence>
<keyword evidence="5" id="KW-1161">Viral attachment to host cell</keyword>
<sequence>MRRYRMGRGIYLLYICLLYTYLQFGTSSTTAVSIENSDNSTAEMLSSTSMSATTPISQPTSPFTTPTRRSTNIATSSSTTQASQPTSTLTTLTRSSTTIATSPSTTQAATFIGSSTDSNTTLLKTTKKPKRKKNKNNGARFKLDCGYKGVIYRPYFSPLQLNCTLPTEPHITNPIDFEIWFKPRTRFGDFLGDKEDFVGNHTRTSILLFSSRNGSVNSMDLGDATLGILQSRIPDYTLYNIPIQHTEAMSLGIKSVESATSGVYTWRVYGGDGLNKTVLGQVNVSVVAYHPPSVNLTPRASLFNKTFEAVCAVANYFPPRSTKLTWYLDGKPIERQYISDTASVWIDGLITRSSVLAIPTTETDSEKPDIRCDLEWHESPVSYKRFTKSVAPDVYYPPTVSVTFADTRAICDVKCVPRDGISLMWKIGNYHLPKAMSADILITGPCIERPGLVNIQSMCDISETDGPVSYTCQTIGYPPILPGFYDTQVYDASPEIVSESMLVSVVAVILGAVLITVFIFITALCLYYSHPRRL</sequence>
<dbReference type="GeneID" id="8658543"/>
<feature type="region of interest" description="Disordered" evidence="15">
    <location>
        <begin position="43"/>
        <end position="99"/>
    </location>
</feature>
<dbReference type="InterPro" id="IPR007110">
    <property type="entry name" value="Ig-like_dom"/>
</dbReference>